<dbReference type="AlphaFoldDB" id="A0A085NJ66"/>
<name>A0A085NJ66_9BILA</name>
<evidence type="ECO:0000259" key="1">
    <source>
        <dbReference type="Pfam" id="PF07727"/>
    </source>
</evidence>
<dbReference type="Pfam" id="PF07727">
    <property type="entry name" value="RVT_2"/>
    <property type="match status" value="1"/>
</dbReference>
<feature type="domain" description="Reverse transcriptase Ty1/copia-type" evidence="1">
    <location>
        <begin position="26"/>
        <end position="153"/>
    </location>
</feature>
<proteinExistence type="predicted"/>
<dbReference type="EMBL" id="KL367495">
    <property type="protein sequence ID" value="KFD69512.1"/>
    <property type="molecule type" value="Genomic_DNA"/>
</dbReference>
<reference evidence="2" key="1">
    <citation type="journal article" date="2014" name="Nat. Genet.">
        <title>Genome and transcriptome of the porcine whipworm Trichuris suis.</title>
        <authorList>
            <person name="Jex A.R."/>
            <person name="Nejsum P."/>
            <person name="Schwarz E.M."/>
            <person name="Hu L."/>
            <person name="Young N.D."/>
            <person name="Hall R.S."/>
            <person name="Korhonen P.K."/>
            <person name="Liao S."/>
            <person name="Thamsborg S."/>
            <person name="Xia J."/>
            <person name="Xu P."/>
            <person name="Wang S."/>
            <person name="Scheerlinck J.P."/>
            <person name="Hofmann A."/>
            <person name="Sternberg P.W."/>
            <person name="Wang J."/>
            <person name="Gasser R.B."/>
        </authorList>
    </citation>
    <scope>NUCLEOTIDE SEQUENCE [LARGE SCALE GENOMIC DNA]</scope>
    <source>
        <strain evidence="2">DCEP-RM93F</strain>
    </source>
</reference>
<protein>
    <recommendedName>
        <fullName evidence="1">Reverse transcriptase Ty1/copia-type domain-containing protein</fullName>
    </recommendedName>
</protein>
<organism evidence="2">
    <name type="scientific">Trichuris suis</name>
    <name type="common">pig whipworm</name>
    <dbReference type="NCBI Taxonomy" id="68888"/>
    <lineage>
        <taxon>Eukaryota</taxon>
        <taxon>Metazoa</taxon>
        <taxon>Ecdysozoa</taxon>
        <taxon>Nematoda</taxon>
        <taxon>Enoplea</taxon>
        <taxon>Dorylaimia</taxon>
        <taxon>Trichinellida</taxon>
        <taxon>Trichuridae</taxon>
        <taxon>Trichuris</taxon>
    </lineage>
</organism>
<accession>A0A085NJ66</accession>
<feature type="non-terminal residue" evidence="2">
    <location>
        <position position="154"/>
    </location>
</feature>
<dbReference type="Proteomes" id="UP000030758">
    <property type="component" value="Unassembled WGS sequence"/>
</dbReference>
<dbReference type="InterPro" id="IPR013103">
    <property type="entry name" value="RVT_2"/>
</dbReference>
<evidence type="ECO:0000313" key="2">
    <source>
        <dbReference type="EMBL" id="KFD69512.1"/>
    </source>
</evidence>
<gene>
    <name evidence="2" type="ORF">M514_18384</name>
</gene>
<sequence>MTSLSAVEKKRWLTEAEEEMKSLKNYQVWELVELSRGKATVSAKRVFKAKLDKQEQIHTYKARLVARGFSRRYGQDYDETYAPVVIHEAVRALFAVAAAGNLHVRHAEVKCSYLNGGLKEEIYMEQPQGFVEKGKEHNVLLFRKSTYGLKQSAR</sequence>